<dbReference type="EMBL" id="BAAANY010000021">
    <property type="protein sequence ID" value="GAA1698696.1"/>
    <property type="molecule type" value="Genomic_DNA"/>
</dbReference>
<keyword evidence="4" id="KW-0731">Sigma factor</keyword>
<accession>A0ABN2I5J9</accession>
<dbReference type="SUPFAM" id="SSF54427">
    <property type="entry name" value="NTF2-like"/>
    <property type="match status" value="1"/>
</dbReference>
<evidence type="ECO:0000256" key="4">
    <source>
        <dbReference type="ARBA" id="ARBA00023082"/>
    </source>
</evidence>
<evidence type="ECO:0000259" key="8">
    <source>
        <dbReference type="Pfam" id="PF08281"/>
    </source>
</evidence>
<evidence type="ECO:0000256" key="5">
    <source>
        <dbReference type="ARBA" id="ARBA00023125"/>
    </source>
</evidence>
<comment type="caution">
    <text evidence="9">The sequence shown here is derived from an EMBL/GenBank/DDBJ whole genome shotgun (WGS) entry which is preliminary data.</text>
</comment>
<dbReference type="InterPro" id="IPR032710">
    <property type="entry name" value="NTF2-like_dom_sf"/>
</dbReference>
<keyword evidence="6" id="KW-0804">Transcription</keyword>
<keyword evidence="5" id="KW-0238">DNA-binding</keyword>
<dbReference type="Proteomes" id="UP001500618">
    <property type="component" value="Unassembled WGS sequence"/>
</dbReference>
<dbReference type="PANTHER" id="PTHR30173">
    <property type="entry name" value="SIGMA 19 FACTOR"/>
    <property type="match status" value="1"/>
</dbReference>
<dbReference type="InterPro" id="IPR052704">
    <property type="entry name" value="ECF_Sigma-70_Domain"/>
</dbReference>
<dbReference type="Pfam" id="PF04542">
    <property type="entry name" value="Sigma70_r2"/>
    <property type="match status" value="1"/>
</dbReference>
<dbReference type="InterPro" id="IPR013325">
    <property type="entry name" value="RNA_pol_sigma_r2"/>
</dbReference>
<evidence type="ECO:0000313" key="10">
    <source>
        <dbReference type="Proteomes" id="UP001500618"/>
    </source>
</evidence>
<dbReference type="Gene3D" id="1.10.1740.10">
    <property type="match status" value="1"/>
</dbReference>
<gene>
    <name evidence="9" type="ORF">GCM10009765_55140</name>
</gene>
<dbReference type="NCBIfam" id="NF007214">
    <property type="entry name" value="PRK09636.1"/>
    <property type="match status" value="1"/>
</dbReference>
<dbReference type="InterPro" id="IPR014284">
    <property type="entry name" value="RNA_pol_sigma-70_dom"/>
</dbReference>
<comment type="subunit">
    <text evidence="2">Interacts transiently with the RNA polymerase catalytic core formed by RpoA, RpoB, RpoC and RpoZ (2 alpha, 1 beta, 1 beta' and 1 omega subunit) to form the RNA polymerase holoenzyme that can initiate transcription.</text>
</comment>
<sequence>MGAIFRGGYDSFAPHLVLVDTEGDSTGGVGDDEGVPVIAATEFESHRRHLFGVAYRMLGSAADAEDAVQETWLRLRRGDQAEILDLRAWLTTVVSRICLDQLRSARVRREAYVGPWLPEPIVTAAPDDGLHPVGGPDPASAIELTESVRMALLVVLEELSPEQRVAFVLHDIFTVPYDNVAETLGCSVPAARQLASRARRIVADAKPPERAPQHQQRRVAEEFLRACATGDLRTLTELLHPDVIAHGDGGGLAPAGRRPVVGAEKVARLLVGLFKKYTEGATIKPIGVNGDLGMLVFGPSVPTDVTTFALDESGRIIGIFNQVNPNKLRGAGVVEQLRG</sequence>
<evidence type="ECO:0000256" key="3">
    <source>
        <dbReference type="ARBA" id="ARBA00023015"/>
    </source>
</evidence>
<dbReference type="InterPro" id="IPR013249">
    <property type="entry name" value="RNA_pol_sigma70_r4_t2"/>
</dbReference>
<dbReference type="InterPro" id="IPR007627">
    <property type="entry name" value="RNA_pol_sigma70_r2"/>
</dbReference>
<name>A0ABN2I5J9_9ACTN</name>
<evidence type="ECO:0000259" key="7">
    <source>
        <dbReference type="Pfam" id="PF04542"/>
    </source>
</evidence>
<dbReference type="InterPro" id="IPR013324">
    <property type="entry name" value="RNA_pol_sigma_r3/r4-like"/>
</dbReference>
<dbReference type="PANTHER" id="PTHR30173:SF43">
    <property type="entry name" value="ECF RNA POLYMERASE SIGMA FACTOR SIGI-RELATED"/>
    <property type="match status" value="1"/>
</dbReference>
<keyword evidence="3" id="KW-0805">Transcription regulation</keyword>
<evidence type="ECO:0000256" key="2">
    <source>
        <dbReference type="ARBA" id="ARBA00011344"/>
    </source>
</evidence>
<organism evidence="9 10">
    <name type="scientific">Fodinicola feengrottensis</name>
    <dbReference type="NCBI Taxonomy" id="435914"/>
    <lineage>
        <taxon>Bacteria</taxon>
        <taxon>Bacillati</taxon>
        <taxon>Actinomycetota</taxon>
        <taxon>Actinomycetes</taxon>
        <taxon>Mycobacteriales</taxon>
        <taxon>Fodinicola</taxon>
    </lineage>
</organism>
<proteinExistence type="inferred from homology"/>
<dbReference type="SUPFAM" id="SSF88659">
    <property type="entry name" value="Sigma3 and sigma4 domains of RNA polymerase sigma factors"/>
    <property type="match status" value="1"/>
</dbReference>
<comment type="similarity">
    <text evidence="1">Belongs to the sigma-70 factor family. ECF subfamily.</text>
</comment>
<reference evidence="9 10" key="1">
    <citation type="journal article" date="2019" name="Int. J. Syst. Evol. Microbiol.">
        <title>The Global Catalogue of Microorganisms (GCM) 10K type strain sequencing project: providing services to taxonomists for standard genome sequencing and annotation.</title>
        <authorList>
            <consortium name="The Broad Institute Genomics Platform"/>
            <consortium name="The Broad Institute Genome Sequencing Center for Infectious Disease"/>
            <person name="Wu L."/>
            <person name="Ma J."/>
        </authorList>
    </citation>
    <scope>NUCLEOTIDE SEQUENCE [LARGE SCALE GENOMIC DNA]</scope>
    <source>
        <strain evidence="9 10">JCM 14718</strain>
    </source>
</reference>
<evidence type="ECO:0000256" key="1">
    <source>
        <dbReference type="ARBA" id="ARBA00010641"/>
    </source>
</evidence>
<evidence type="ECO:0000313" key="9">
    <source>
        <dbReference type="EMBL" id="GAA1698696.1"/>
    </source>
</evidence>
<dbReference type="Gene3D" id="1.10.10.10">
    <property type="entry name" value="Winged helix-like DNA-binding domain superfamily/Winged helix DNA-binding domain"/>
    <property type="match status" value="1"/>
</dbReference>
<dbReference type="NCBIfam" id="TIGR02937">
    <property type="entry name" value="sigma70-ECF"/>
    <property type="match status" value="1"/>
</dbReference>
<dbReference type="InterPro" id="IPR036388">
    <property type="entry name" value="WH-like_DNA-bd_sf"/>
</dbReference>
<dbReference type="Pfam" id="PF08281">
    <property type="entry name" value="Sigma70_r4_2"/>
    <property type="match status" value="1"/>
</dbReference>
<dbReference type="SUPFAM" id="SSF88946">
    <property type="entry name" value="Sigma2 domain of RNA polymerase sigma factors"/>
    <property type="match status" value="1"/>
</dbReference>
<keyword evidence="10" id="KW-1185">Reference proteome</keyword>
<dbReference type="Gene3D" id="3.10.450.50">
    <property type="match status" value="1"/>
</dbReference>
<feature type="domain" description="RNA polymerase sigma factor 70 region 4 type 2" evidence="8">
    <location>
        <begin position="150"/>
        <end position="200"/>
    </location>
</feature>
<protein>
    <submittedName>
        <fullName evidence="9">Sigma-70 family RNA polymerase sigma factor</fullName>
    </submittedName>
</protein>
<evidence type="ECO:0000256" key="6">
    <source>
        <dbReference type="ARBA" id="ARBA00023163"/>
    </source>
</evidence>
<feature type="domain" description="RNA polymerase sigma-70 region 2" evidence="7">
    <location>
        <begin position="43"/>
        <end position="106"/>
    </location>
</feature>